<sequence>MLGYHGYYTYYIHWASKFATSANIGNKAAYKRHNKTSSKLKPLQK</sequence>
<proteinExistence type="predicted"/>
<organism evidence="1 2">
    <name type="scientific">Trichinella patagoniensis</name>
    <dbReference type="NCBI Taxonomy" id="990121"/>
    <lineage>
        <taxon>Eukaryota</taxon>
        <taxon>Metazoa</taxon>
        <taxon>Ecdysozoa</taxon>
        <taxon>Nematoda</taxon>
        <taxon>Enoplea</taxon>
        <taxon>Dorylaimia</taxon>
        <taxon>Trichinellida</taxon>
        <taxon>Trichinellidae</taxon>
        <taxon>Trichinella</taxon>
    </lineage>
</organism>
<dbReference type="Proteomes" id="UP000054783">
    <property type="component" value="Unassembled WGS sequence"/>
</dbReference>
<protein>
    <submittedName>
        <fullName evidence="1">Uncharacterized protein</fullName>
    </submittedName>
</protein>
<name>A0A0V0W286_9BILA</name>
<keyword evidence="2" id="KW-1185">Reference proteome</keyword>
<accession>A0A0V0W286</accession>
<evidence type="ECO:0000313" key="1">
    <source>
        <dbReference type="EMBL" id="KRX69881.1"/>
    </source>
</evidence>
<dbReference type="EMBL" id="JYDQ01005900">
    <property type="protein sequence ID" value="KRX69881.1"/>
    <property type="molecule type" value="Genomic_DNA"/>
</dbReference>
<evidence type="ECO:0000313" key="2">
    <source>
        <dbReference type="Proteomes" id="UP000054783"/>
    </source>
</evidence>
<reference evidence="1 2" key="1">
    <citation type="submission" date="2015-01" db="EMBL/GenBank/DDBJ databases">
        <title>Evolution of Trichinella species and genotypes.</title>
        <authorList>
            <person name="Korhonen P.K."/>
            <person name="Edoardo P."/>
            <person name="Giuseppe L.R."/>
            <person name="Gasser R.B."/>
        </authorList>
    </citation>
    <scope>NUCLEOTIDE SEQUENCE [LARGE SCALE GENOMIC DNA]</scope>
    <source>
        <strain evidence="1">ISS2496</strain>
    </source>
</reference>
<dbReference type="AlphaFoldDB" id="A0A0V0W286"/>
<comment type="caution">
    <text evidence="1">The sequence shown here is derived from an EMBL/GenBank/DDBJ whole genome shotgun (WGS) entry which is preliminary data.</text>
</comment>
<feature type="non-terminal residue" evidence="1">
    <location>
        <position position="45"/>
    </location>
</feature>
<gene>
    <name evidence="1" type="ORF">T12_14704</name>
</gene>